<gene>
    <name evidence="8" type="ORF">ENT78_02910</name>
</gene>
<evidence type="ECO:0000256" key="6">
    <source>
        <dbReference type="ARBA" id="ARBA00023136"/>
    </source>
</evidence>
<dbReference type="PANTHER" id="PTHR43663">
    <property type="entry name" value="CHROMATE TRANSPORT PROTEIN-RELATED"/>
    <property type="match status" value="1"/>
</dbReference>
<dbReference type="GO" id="GO:0015109">
    <property type="term" value="F:chromate transmembrane transporter activity"/>
    <property type="evidence" value="ECO:0007669"/>
    <property type="project" value="InterPro"/>
</dbReference>
<proteinExistence type="inferred from homology"/>
<sequence>MNYLKLFVVFAQIGAISFGGGYSILKAIIHYVVDTNKWLTLDQFNEIVAISQSTPGPIGINAATFVGYKVGGIVGSIVATFSVILVPIVSSLTLYFFYRRHSGNRVVQSVISKLKPVVLGMIAAASFSFIKTSLGTPLAVVVNIVAVLLLLKTKIDTVAILLLSGILGYVFFK</sequence>
<accession>A0A7V4KCH7</accession>
<name>A0A7V4KCH7_FERPE</name>
<evidence type="ECO:0000256" key="5">
    <source>
        <dbReference type="ARBA" id="ARBA00022989"/>
    </source>
</evidence>
<keyword evidence="3" id="KW-1003">Cell membrane</keyword>
<feature type="transmembrane region" description="Helical" evidence="7">
    <location>
        <begin position="118"/>
        <end position="149"/>
    </location>
</feature>
<comment type="similarity">
    <text evidence="2">Belongs to the chromate ion transporter (CHR) (TC 2.A.51) family.</text>
</comment>
<feature type="transmembrane region" description="Helical" evidence="7">
    <location>
        <begin position="155"/>
        <end position="172"/>
    </location>
</feature>
<dbReference type="GO" id="GO:0005886">
    <property type="term" value="C:plasma membrane"/>
    <property type="evidence" value="ECO:0007669"/>
    <property type="project" value="UniProtKB-SubCell"/>
</dbReference>
<feature type="transmembrane region" description="Helical" evidence="7">
    <location>
        <begin position="73"/>
        <end position="97"/>
    </location>
</feature>
<evidence type="ECO:0000256" key="4">
    <source>
        <dbReference type="ARBA" id="ARBA00022692"/>
    </source>
</evidence>
<evidence type="ECO:0000256" key="2">
    <source>
        <dbReference type="ARBA" id="ARBA00005262"/>
    </source>
</evidence>
<dbReference type="AlphaFoldDB" id="A0A7V4KCH7"/>
<feature type="transmembrane region" description="Helical" evidence="7">
    <location>
        <begin position="7"/>
        <end position="33"/>
    </location>
</feature>
<reference evidence="8" key="1">
    <citation type="journal article" date="2020" name="mSystems">
        <title>Genome- and Community-Level Interaction Insights into Carbon Utilization and Element Cycling Functions of Hydrothermarchaeota in Hydrothermal Sediment.</title>
        <authorList>
            <person name="Zhou Z."/>
            <person name="Liu Y."/>
            <person name="Xu W."/>
            <person name="Pan J."/>
            <person name="Luo Z.H."/>
            <person name="Li M."/>
        </authorList>
    </citation>
    <scope>NUCLEOTIDE SEQUENCE [LARGE SCALE GENOMIC DNA]</scope>
    <source>
        <strain evidence="8">SpSt-61</strain>
    </source>
</reference>
<evidence type="ECO:0000256" key="1">
    <source>
        <dbReference type="ARBA" id="ARBA00004651"/>
    </source>
</evidence>
<dbReference type="EMBL" id="DSZZ01000134">
    <property type="protein sequence ID" value="HGU52464.1"/>
    <property type="molecule type" value="Genomic_DNA"/>
</dbReference>
<keyword evidence="4 7" id="KW-0812">Transmembrane</keyword>
<keyword evidence="5 7" id="KW-1133">Transmembrane helix</keyword>
<evidence type="ECO:0000256" key="3">
    <source>
        <dbReference type="ARBA" id="ARBA00022475"/>
    </source>
</evidence>
<keyword evidence="6 7" id="KW-0472">Membrane</keyword>
<protein>
    <submittedName>
        <fullName evidence="8">Chromate transporter</fullName>
    </submittedName>
</protein>
<dbReference type="PANTHER" id="PTHR43663:SF1">
    <property type="entry name" value="CHROMATE TRANSPORTER"/>
    <property type="match status" value="1"/>
</dbReference>
<evidence type="ECO:0000256" key="7">
    <source>
        <dbReference type="SAM" id="Phobius"/>
    </source>
</evidence>
<dbReference type="InterPro" id="IPR003370">
    <property type="entry name" value="Chromate_transpt"/>
</dbReference>
<dbReference type="Pfam" id="PF02417">
    <property type="entry name" value="Chromate_transp"/>
    <property type="match status" value="1"/>
</dbReference>
<comment type="caution">
    <text evidence="8">The sequence shown here is derived from an EMBL/GenBank/DDBJ whole genome shotgun (WGS) entry which is preliminary data.</text>
</comment>
<dbReference type="InterPro" id="IPR052518">
    <property type="entry name" value="CHR_Transporter"/>
</dbReference>
<evidence type="ECO:0000313" key="8">
    <source>
        <dbReference type="EMBL" id="HGU52464.1"/>
    </source>
</evidence>
<organism evidence="8">
    <name type="scientific">Fervidobacterium pennivorans</name>
    <dbReference type="NCBI Taxonomy" id="93466"/>
    <lineage>
        <taxon>Bacteria</taxon>
        <taxon>Thermotogati</taxon>
        <taxon>Thermotogota</taxon>
        <taxon>Thermotogae</taxon>
        <taxon>Thermotogales</taxon>
        <taxon>Fervidobacteriaceae</taxon>
        <taxon>Fervidobacterium</taxon>
    </lineage>
</organism>
<comment type="subcellular location">
    <subcellularLocation>
        <location evidence="1">Cell membrane</location>
        <topology evidence="1">Multi-pass membrane protein</topology>
    </subcellularLocation>
</comment>